<comment type="caution">
    <text evidence="2">The sequence shown here is derived from an EMBL/GenBank/DDBJ whole genome shotgun (WGS) entry which is preliminary data.</text>
</comment>
<dbReference type="EMBL" id="VSSQ01004620">
    <property type="protein sequence ID" value="MPM25968.1"/>
    <property type="molecule type" value="Genomic_DNA"/>
</dbReference>
<evidence type="ECO:0000313" key="2">
    <source>
        <dbReference type="EMBL" id="MPM25968.1"/>
    </source>
</evidence>
<dbReference type="AlphaFoldDB" id="A0A644YDE3"/>
<proteinExistence type="predicted"/>
<dbReference type="InterPro" id="IPR029001">
    <property type="entry name" value="ITPase-like_fam"/>
</dbReference>
<protein>
    <submittedName>
        <fullName evidence="2">Septum formation protein Maf</fullName>
    </submittedName>
</protein>
<dbReference type="Gene3D" id="3.90.950.10">
    <property type="match status" value="1"/>
</dbReference>
<dbReference type="GO" id="GO:0047429">
    <property type="term" value="F:nucleoside triphosphate diphosphatase activity"/>
    <property type="evidence" value="ECO:0007669"/>
    <property type="project" value="InterPro"/>
</dbReference>
<evidence type="ECO:0000256" key="1">
    <source>
        <dbReference type="ARBA" id="ARBA00022801"/>
    </source>
</evidence>
<dbReference type="InterPro" id="IPR003697">
    <property type="entry name" value="Maf-like"/>
</dbReference>
<dbReference type="SUPFAM" id="SSF52972">
    <property type="entry name" value="ITPase-like"/>
    <property type="match status" value="1"/>
</dbReference>
<accession>A0A644YDE3</accession>
<name>A0A644YDE3_9ZZZZ</name>
<sequence length="109" mass="11854">MLAWQSGKLLEVLTGYAFFGQKSSLVSGVVTTSVKMRPLRQQEIVQYCQSQPVLTWSGAFSPAYDAGMALIAEISGNATAFSHGFPLDVFLHYLAEQNSGDLAVNNENH</sequence>
<reference evidence="2" key="1">
    <citation type="submission" date="2019-08" db="EMBL/GenBank/DDBJ databases">
        <authorList>
            <person name="Kucharzyk K."/>
            <person name="Murdoch R.W."/>
            <person name="Higgins S."/>
            <person name="Loffler F."/>
        </authorList>
    </citation>
    <scope>NUCLEOTIDE SEQUENCE</scope>
</reference>
<dbReference type="Pfam" id="PF02545">
    <property type="entry name" value="Maf"/>
    <property type="match status" value="1"/>
</dbReference>
<organism evidence="2">
    <name type="scientific">bioreactor metagenome</name>
    <dbReference type="NCBI Taxonomy" id="1076179"/>
    <lineage>
        <taxon>unclassified sequences</taxon>
        <taxon>metagenomes</taxon>
        <taxon>ecological metagenomes</taxon>
    </lineage>
</organism>
<keyword evidence="1" id="KW-0378">Hydrolase</keyword>
<gene>
    <name evidence="2" type="primary">maf_21</name>
    <name evidence="2" type="ORF">SDC9_72469</name>
</gene>